<dbReference type="NCBIfam" id="TIGR00229">
    <property type="entry name" value="sensory_box"/>
    <property type="match status" value="2"/>
</dbReference>
<dbReference type="Proteomes" id="UP000682811">
    <property type="component" value="Unassembled WGS sequence"/>
</dbReference>
<sequence>MLRDHVRSSDPAFQHAVHGMAVISLDGTFLKINTALHDLLGYPQHEFISAASPDLDHAYREMLSDIQTYGESLQSQHLTNGKFERQIGLVSGRKLQVIIHLAIIPNEDHDPDHYLVQFEDRTRLAELETKMNATETMLLDIQTSYWQMLEKMPLAVLITKKGVVQYVNPAALRLIHAKDQSEVYGLVTDTIVDASFHYTLTNRRRVYATDQSLDAVSYLINCLDGQQKFVEGFTLVITYEGEPAAVGVFKDITDQRQKEEHMMQSEKLTMAGQLAAGIAHEIRNPLTSINGFMKLMRSSNRNTDYYYDIIESELKRIELIVNELLVLSKPQAKHVSKPVNVLPILDQVITLMKVQSALKDIEIVFDTDDTSLWIIGEINQLKQVFINLLKNGMDAMEAGGTITVTTYSNEQEVLISVRDEGSGMTAEQVQRLGQPFYTTKETGTGLGFMITQNIIHNHRGSIQIESTPNQGTIFTVKLPKIKKPEDIE</sequence>
<evidence type="ECO:0000259" key="10">
    <source>
        <dbReference type="PROSITE" id="PS50109"/>
    </source>
</evidence>
<dbReference type="AlphaFoldDB" id="A0A919YM31"/>
<dbReference type="CDD" id="cd00082">
    <property type="entry name" value="HisKA"/>
    <property type="match status" value="1"/>
</dbReference>
<dbReference type="SMART" id="SM00091">
    <property type="entry name" value="PAS"/>
    <property type="match status" value="2"/>
</dbReference>
<dbReference type="PANTHER" id="PTHR43065:SF34">
    <property type="entry name" value="SPORULATION KINASE A"/>
    <property type="match status" value="1"/>
</dbReference>
<dbReference type="Gene3D" id="1.10.287.130">
    <property type="match status" value="1"/>
</dbReference>
<proteinExistence type="predicted"/>
<dbReference type="GO" id="GO:0000155">
    <property type="term" value="F:phosphorelay sensor kinase activity"/>
    <property type="evidence" value="ECO:0007669"/>
    <property type="project" value="InterPro"/>
</dbReference>
<comment type="caution">
    <text evidence="12">The sequence shown here is derived from an EMBL/GenBank/DDBJ whole genome shotgun (WGS) entry which is preliminary data.</text>
</comment>
<keyword evidence="4" id="KW-0808">Transferase</keyword>
<keyword evidence="9" id="KW-0902">Two-component regulatory system</keyword>
<dbReference type="SUPFAM" id="SSF55785">
    <property type="entry name" value="PYP-like sensor domain (PAS domain)"/>
    <property type="match status" value="2"/>
</dbReference>
<evidence type="ECO:0000256" key="4">
    <source>
        <dbReference type="ARBA" id="ARBA00022679"/>
    </source>
</evidence>
<evidence type="ECO:0000256" key="8">
    <source>
        <dbReference type="ARBA" id="ARBA00022969"/>
    </source>
</evidence>
<evidence type="ECO:0000256" key="2">
    <source>
        <dbReference type="ARBA" id="ARBA00012438"/>
    </source>
</evidence>
<feature type="domain" description="PAS" evidence="11">
    <location>
        <begin position="20"/>
        <end position="49"/>
    </location>
</feature>
<dbReference type="InterPro" id="IPR003661">
    <property type="entry name" value="HisK_dim/P_dom"/>
</dbReference>
<keyword evidence="6" id="KW-0418">Kinase</keyword>
<comment type="catalytic activity">
    <reaction evidence="1">
        <text>ATP + protein L-histidine = ADP + protein N-phospho-L-histidine.</text>
        <dbReference type="EC" id="2.7.13.3"/>
    </reaction>
</comment>
<evidence type="ECO:0000313" key="12">
    <source>
        <dbReference type="EMBL" id="GIO50737.1"/>
    </source>
</evidence>
<evidence type="ECO:0000256" key="3">
    <source>
        <dbReference type="ARBA" id="ARBA00022553"/>
    </source>
</evidence>
<dbReference type="InterPro" id="IPR035965">
    <property type="entry name" value="PAS-like_dom_sf"/>
</dbReference>
<dbReference type="InterPro" id="IPR004358">
    <property type="entry name" value="Sig_transdc_His_kin-like_C"/>
</dbReference>
<name>A0A919YM31_9BACL</name>
<dbReference type="SMART" id="SM00387">
    <property type="entry name" value="HATPase_c"/>
    <property type="match status" value="1"/>
</dbReference>
<dbReference type="Gene3D" id="3.30.450.20">
    <property type="entry name" value="PAS domain"/>
    <property type="match status" value="2"/>
</dbReference>
<evidence type="ECO:0000313" key="13">
    <source>
        <dbReference type="Proteomes" id="UP000682811"/>
    </source>
</evidence>
<keyword evidence="8" id="KW-0749">Sporulation</keyword>
<dbReference type="EMBL" id="BORT01000037">
    <property type="protein sequence ID" value="GIO50737.1"/>
    <property type="molecule type" value="Genomic_DNA"/>
</dbReference>
<dbReference type="EC" id="2.7.13.3" evidence="2"/>
<keyword evidence="7" id="KW-0067">ATP-binding</keyword>
<dbReference type="CDD" id="cd00130">
    <property type="entry name" value="PAS"/>
    <property type="match status" value="1"/>
</dbReference>
<dbReference type="InterPro" id="IPR000014">
    <property type="entry name" value="PAS"/>
</dbReference>
<dbReference type="RefSeq" id="WP_237100022.1">
    <property type="nucleotide sequence ID" value="NZ_AP025343.1"/>
</dbReference>
<dbReference type="SUPFAM" id="SSF55874">
    <property type="entry name" value="ATPase domain of HSP90 chaperone/DNA topoisomerase II/histidine kinase"/>
    <property type="match status" value="1"/>
</dbReference>
<dbReference type="PANTHER" id="PTHR43065">
    <property type="entry name" value="SENSOR HISTIDINE KINASE"/>
    <property type="match status" value="1"/>
</dbReference>
<gene>
    <name evidence="12" type="ORF">J34TS1_55020</name>
</gene>
<dbReference type="GO" id="GO:0005524">
    <property type="term" value="F:ATP binding"/>
    <property type="evidence" value="ECO:0007669"/>
    <property type="project" value="UniProtKB-KW"/>
</dbReference>
<dbReference type="Pfam" id="PF13426">
    <property type="entry name" value="PAS_9"/>
    <property type="match status" value="1"/>
</dbReference>
<dbReference type="PROSITE" id="PS50112">
    <property type="entry name" value="PAS"/>
    <property type="match status" value="1"/>
</dbReference>
<dbReference type="Pfam" id="PF02518">
    <property type="entry name" value="HATPase_c"/>
    <property type="match status" value="1"/>
</dbReference>
<dbReference type="GO" id="GO:0030435">
    <property type="term" value="P:sporulation resulting in formation of a cellular spore"/>
    <property type="evidence" value="ECO:0007669"/>
    <property type="project" value="UniProtKB-KW"/>
</dbReference>
<dbReference type="InterPro" id="IPR005467">
    <property type="entry name" value="His_kinase_dom"/>
</dbReference>
<dbReference type="InterPro" id="IPR036890">
    <property type="entry name" value="HATPase_C_sf"/>
</dbReference>
<evidence type="ECO:0000256" key="9">
    <source>
        <dbReference type="ARBA" id="ARBA00023012"/>
    </source>
</evidence>
<evidence type="ECO:0000256" key="1">
    <source>
        <dbReference type="ARBA" id="ARBA00000085"/>
    </source>
</evidence>
<evidence type="ECO:0000256" key="6">
    <source>
        <dbReference type="ARBA" id="ARBA00022777"/>
    </source>
</evidence>
<reference evidence="12 13" key="1">
    <citation type="submission" date="2021-03" db="EMBL/GenBank/DDBJ databases">
        <title>Antimicrobial resistance genes in bacteria isolated from Japanese honey, and their potential for conferring macrolide and lincosamide resistance in the American foulbrood pathogen Paenibacillus larvae.</title>
        <authorList>
            <person name="Okamoto M."/>
            <person name="Kumagai M."/>
            <person name="Kanamori H."/>
            <person name="Takamatsu D."/>
        </authorList>
    </citation>
    <scope>NUCLEOTIDE SEQUENCE [LARGE SCALE GENOMIC DNA]</scope>
    <source>
        <strain evidence="12 13">J34TS1</strain>
    </source>
</reference>
<keyword evidence="5" id="KW-0547">Nucleotide-binding</keyword>
<dbReference type="PRINTS" id="PR00344">
    <property type="entry name" value="BCTRLSENSOR"/>
</dbReference>
<dbReference type="SUPFAM" id="SSF47384">
    <property type="entry name" value="Homodimeric domain of signal transducing histidine kinase"/>
    <property type="match status" value="1"/>
</dbReference>
<evidence type="ECO:0000259" key="11">
    <source>
        <dbReference type="PROSITE" id="PS50112"/>
    </source>
</evidence>
<accession>A0A919YM31</accession>
<organism evidence="12 13">
    <name type="scientific">Paenibacillus azoreducens</name>
    <dbReference type="NCBI Taxonomy" id="116718"/>
    <lineage>
        <taxon>Bacteria</taxon>
        <taxon>Bacillati</taxon>
        <taxon>Bacillota</taxon>
        <taxon>Bacilli</taxon>
        <taxon>Bacillales</taxon>
        <taxon>Paenibacillaceae</taxon>
        <taxon>Paenibacillus</taxon>
    </lineage>
</organism>
<keyword evidence="3" id="KW-0597">Phosphoprotein</keyword>
<keyword evidence="13" id="KW-1185">Reference proteome</keyword>
<evidence type="ECO:0000256" key="5">
    <source>
        <dbReference type="ARBA" id="ARBA00022741"/>
    </source>
</evidence>
<dbReference type="PROSITE" id="PS50109">
    <property type="entry name" value="HIS_KIN"/>
    <property type="match status" value="1"/>
</dbReference>
<feature type="domain" description="Histidine kinase" evidence="10">
    <location>
        <begin position="277"/>
        <end position="482"/>
    </location>
</feature>
<dbReference type="InterPro" id="IPR036097">
    <property type="entry name" value="HisK_dim/P_sf"/>
</dbReference>
<dbReference type="SMART" id="SM00388">
    <property type="entry name" value="HisKA"/>
    <property type="match status" value="1"/>
</dbReference>
<dbReference type="Gene3D" id="3.30.565.10">
    <property type="entry name" value="Histidine kinase-like ATPase, C-terminal domain"/>
    <property type="match status" value="1"/>
</dbReference>
<evidence type="ECO:0000256" key="7">
    <source>
        <dbReference type="ARBA" id="ARBA00022840"/>
    </source>
</evidence>
<dbReference type="InterPro" id="IPR003594">
    <property type="entry name" value="HATPase_dom"/>
</dbReference>
<dbReference type="Pfam" id="PF00512">
    <property type="entry name" value="HisKA"/>
    <property type="match status" value="1"/>
</dbReference>
<dbReference type="FunFam" id="1.10.287.130:FF:000040">
    <property type="entry name" value="PAS domain-containing sensor histidine kinase"/>
    <property type="match status" value="1"/>
</dbReference>
<protein>
    <recommendedName>
        <fullName evidence="2">histidine kinase</fullName>
        <ecNumber evidence="2">2.7.13.3</ecNumber>
    </recommendedName>
</protein>